<organism evidence="15 16">
    <name type="scientific">Proteiniclasticum sediminis</name>
    <dbReference type="NCBI Taxonomy" id="2804028"/>
    <lineage>
        <taxon>Bacteria</taxon>
        <taxon>Bacillati</taxon>
        <taxon>Bacillota</taxon>
        <taxon>Clostridia</taxon>
        <taxon>Eubacteriales</taxon>
        <taxon>Clostridiaceae</taxon>
        <taxon>Proteiniclasticum</taxon>
    </lineage>
</organism>
<evidence type="ECO:0000256" key="1">
    <source>
        <dbReference type="ARBA" id="ARBA00022485"/>
    </source>
</evidence>
<dbReference type="InterPro" id="IPR011604">
    <property type="entry name" value="PDDEXK-like_dom_sf"/>
</dbReference>
<evidence type="ECO:0000256" key="8">
    <source>
        <dbReference type="ARBA" id="ARBA00022839"/>
    </source>
</evidence>
<keyword evidence="13" id="KW-0234">DNA repair</keyword>
<dbReference type="InterPro" id="IPR014017">
    <property type="entry name" value="DNA_helicase_UvrD-like_C"/>
</dbReference>
<accession>A0A941CT44</accession>
<dbReference type="Pfam" id="PF21445">
    <property type="entry name" value="ADDB_N"/>
    <property type="match status" value="1"/>
</dbReference>
<keyword evidence="3" id="KW-0479">Metal-binding</keyword>
<keyword evidence="10" id="KW-0408">Iron</keyword>
<dbReference type="AlphaFoldDB" id="A0A941CT44"/>
<evidence type="ECO:0000256" key="5">
    <source>
        <dbReference type="ARBA" id="ARBA00022763"/>
    </source>
</evidence>
<dbReference type="GO" id="GO:0005524">
    <property type="term" value="F:ATP binding"/>
    <property type="evidence" value="ECO:0007669"/>
    <property type="project" value="UniProtKB-KW"/>
</dbReference>
<feature type="domain" description="UvrD-like helicase C-terminal" evidence="14">
    <location>
        <begin position="268"/>
        <end position="568"/>
    </location>
</feature>
<dbReference type="GO" id="GO:0003677">
    <property type="term" value="F:DNA binding"/>
    <property type="evidence" value="ECO:0007669"/>
    <property type="project" value="UniProtKB-KW"/>
</dbReference>
<evidence type="ECO:0000256" key="3">
    <source>
        <dbReference type="ARBA" id="ARBA00022723"/>
    </source>
</evidence>
<keyword evidence="16" id="KW-1185">Reference proteome</keyword>
<keyword evidence="8" id="KW-0269">Exonuclease</keyword>
<evidence type="ECO:0000313" key="15">
    <source>
        <dbReference type="EMBL" id="MBR0576798.1"/>
    </source>
</evidence>
<dbReference type="InterPro" id="IPR049035">
    <property type="entry name" value="ADDB_N"/>
</dbReference>
<dbReference type="NCBIfam" id="TIGR02773">
    <property type="entry name" value="addB_Gpos"/>
    <property type="match status" value="1"/>
</dbReference>
<dbReference type="PROSITE" id="PS51217">
    <property type="entry name" value="UVRD_HELICASE_CTER"/>
    <property type="match status" value="1"/>
</dbReference>
<keyword evidence="5" id="KW-0227">DNA damage</keyword>
<comment type="caution">
    <text evidence="15">The sequence shown here is derived from an EMBL/GenBank/DDBJ whole genome shotgun (WGS) entry which is preliminary data.</text>
</comment>
<reference evidence="15" key="1">
    <citation type="submission" date="2021-04" db="EMBL/GenBank/DDBJ databases">
        <title>Proteiniclasticum sedimins sp. nov., an obligate anaerobic bacterium isolated from anaerobic sludge.</title>
        <authorList>
            <person name="Liu J."/>
        </authorList>
    </citation>
    <scope>NUCLEOTIDE SEQUENCE</scope>
    <source>
        <strain evidence="15">BAD-10</strain>
    </source>
</reference>
<evidence type="ECO:0000256" key="11">
    <source>
        <dbReference type="ARBA" id="ARBA00023014"/>
    </source>
</evidence>
<dbReference type="Proteomes" id="UP000675379">
    <property type="component" value="Unassembled WGS sequence"/>
</dbReference>
<dbReference type="RefSeq" id="WP_211802217.1">
    <property type="nucleotide sequence ID" value="NZ_JAGSCS010000014.1"/>
</dbReference>
<evidence type="ECO:0000256" key="4">
    <source>
        <dbReference type="ARBA" id="ARBA00022741"/>
    </source>
</evidence>
<dbReference type="InterPro" id="IPR038726">
    <property type="entry name" value="PDDEXK_AddAB-type"/>
</dbReference>
<dbReference type="GO" id="GO:0004527">
    <property type="term" value="F:exonuclease activity"/>
    <property type="evidence" value="ECO:0007669"/>
    <property type="project" value="UniProtKB-KW"/>
</dbReference>
<dbReference type="GO" id="GO:0051539">
    <property type="term" value="F:4 iron, 4 sulfur cluster binding"/>
    <property type="evidence" value="ECO:0007669"/>
    <property type="project" value="UniProtKB-KW"/>
</dbReference>
<dbReference type="InterPro" id="IPR027417">
    <property type="entry name" value="P-loop_NTPase"/>
</dbReference>
<gene>
    <name evidence="15" type="primary">addB</name>
    <name evidence="15" type="ORF">KCG48_10685</name>
</gene>
<dbReference type="GO" id="GO:0046872">
    <property type="term" value="F:metal ion binding"/>
    <property type="evidence" value="ECO:0007669"/>
    <property type="project" value="UniProtKB-KW"/>
</dbReference>
<keyword evidence="1" id="KW-0004">4Fe-4S</keyword>
<dbReference type="InterPro" id="IPR014140">
    <property type="entry name" value="DNA_helicase_suAddB"/>
</dbReference>
<evidence type="ECO:0000256" key="10">
    <source>
        <dbReference type="ARBA" id="ARBA00023004"/>
    </source>
</evidence>
<keyword evidence="4" id="KW-0547">Nucleotide-binding</keyword>
<protein>
    <submittedName>
        <fullName evidence="15">Helicase-exonuclease AddAB subunit AddB</fullName>
    </submittedName>
</protein>
<evidence type="ECO:0000259" key="14">
    <source>
        <dbReference type="PROSITE" id="PS51217"/>
    </source>
</evidence>
<dbReference type="GO" id="GO:0000724">
    <property type="term" value="P:double-strand break repair via homologous recombination"/>
    <property type="evidence" value="ECO:0007669"/>
    <property type="project" value="InterPro"/>
</dbReference>
<keyword evidence="2" id="KW-0540">Nuclease</keyword>
<keyword evidence="9" id="KW-0067">ATP-binding</keyword>
<keyword evidence="12" id="KW-0238">DNA-binding</keyword>
<dbReference type="Pfam" id="PF12705">
    <property type="entry name" value="PDDEXK_1"/>
    <property type="match status" value="1"/>
</dbReference>
<dbReference type="PANTHER" id="PTHR30591">
    <property type="entry name" value="RECBCD ENZYME SUBUNIT RECC"/>
    <property type="match status" value="1"/>
</dbReference>
<dbReference type="Gene3D" id="3.90.320.10">
    <property type="match status" value="1"/>
</dbReference>
<dbReference type="Gene3D" id="3.40.50.300">
    <property type="entry name" value="P-loop containing nucleotide triphosphate hydrolases"/>
    <property type="match status" value="3"/>
</dbReference>
<evidence type="ECO:0000256" key="13">
    <source>
        <dbReference type="ARBA" id="ARBA00023204"/>
    </source>
</evidence>
<keyword evidence="7 15" id="KW-0347">Helicase</keyword>
<evidence type="ECO:0000256" key="9">
    <source>
        <dbReference type="ARBA" id="ARBA00022840"/>
    </source>
</evidence>
<name>A0A941CT44_9CLOT</name>
<evidence type="ECO:0000313" key="16">
    <source>
        <dbReference type="Proteomes" id="UP000675379"/>
    </source>
</evidence>
<evidence type="ECO:0000256" key="7">
    <source>
        <dbReference type="ARBA" id="ARBA00022806"/>
    </source>
</evidence>
<keyword evidence="6" id="KW-0378">Hydrolase</keyword>
<dbReference type="PANTHER" id="PTHR30591:SF1">
    <property type="entry name" value="RECBCD ENZYME SUBUNIT RECC"/>
    <property type="match status" value="1"/>
</dbReference>
<proteinExistence type="predicted"/>
<dbReference type="EMBL" id="JAGSCS010000014">
    <property type="protein sequence ID" value="MBR0576798.1"/>
    <property type="molecule type" value="Genomic_DNA"/>
</dbReference>
<evidence type="ECO:0000256" key="6">
    <source>
        <dbReference type="ARBA" id="ARBA00022801"/>
    </source>
</evidence>
<keyword evidence="11" id="KW-0411">Iron-sulfur</keyword>
<evidence type="ECO:0000256" key="12">
    <source>
        <dbReference type="ARBA" id="ARBA00023125"/>
    </source>
</evidence>
<dbReference type="GO" id="GO:0004386">
    <property type="term" value="F:helicase activity"/>
    <property type="evidence" value="ECO:0007669"/>
    <property type="project" value="UniProtKB-KW"/>
</dbReference>
<dbReference type="SUPFAM" id="SSF52540">
    <property type="entry name" value="P-loop containing nucleoside triphosphate hydrolases"/>
    <property type="match status" value="1"/>
</dbReference>
<sequence>MIYGKGGSGKSHEIYRQIQQRMALYPDRDFIILVPEQYTFRSEQKVLKELGQRSVFRVSVLSFNTLVKKILSTVGGSAHDLISDNGKIMLMTKVLGEVKDDMSVFKGVAGKAGFVAMAKNLVDEIRRFDLDPESLRSVAKTTEDKELKQKLQDILLIHDRYDQEVHRDHIDATDEIHFALDRIEGAGFLKNSEVYLDEFNDFSVMQLKFITALLHKARRVVLTLTLPPAEGSSDVFQITRDTERKLLRAAEDAGVSLEKPLELSGEPPARFRENPELAHLESEYFHYPSRSFGGPVRSLTLYKAQNSYDEVERVAKDIRRRIREDESLRYRDLAILCRNIDSYENIVTTVFREYDIPVFLDKRRDMDNSPLVQYLLAFILIAAEGYTYEALFRMLKTGLSPVATEDIDLLENYILAHGIKGGNFQKEWVYPYPQMKDELGKSYLAQVNASRTQIVDFYSPWVEKIRQAGSARETTRLLFTHLEEDGILDRYIALVDRTGSLEIQKEREEVQKGLVKVMDDLVTVLGDEPLTLEVYAEVMKQAMQNQKIALIPLTLDQVILGDVARVKSDSIHGLYILGVNDGVFPRAIAEEGIITDRDIRKLKEAGLEVFLDSKTRAVYEQFMVYTAFTIPKGFLAISYVGADLEGKSLRPSLVVGRVKKLFPALVEEVAVNPLDHRHAGLEEVEGKTATFNQLIQEMRRNYQGDPVQGLWGEAFRWFQEDPAFSARLKIAKDGLNYTNTALNLSRASVKALYGDQLYLSVSRLERFTACPFAYYVEYGLKAKDRKIHEITPPDVGQLMHTVIDQFTEDLKGMEGPLTSLDRKAIRQSVDELVDRAIAETNTIYKSSARYQHMGEKVKRILHRSVETLTNQIAKGSFVPMFNELAFEKDGKLLPPLSVEIPETGEDALLMGRIDRVDVMELDGRSYIRIIDYKSSAKNMSMKDVFYGLQLQLLVYLEVILRNWESILAHEAAPGAILYFKMDNPLIQGSVGMTDEEIELEVLKNLKLKGMLLKDARVIRSMDKDMDGYSLIIPARFNKEGEVVSSANRPDKNREMILTEEEFGILRGYVMESIGQILKELFEGNIAITPYKDQDKIPCTYCTYRSICQFDTKIAENHYRSIKALPIEELWNRMKGGEAHGQSVDE</sequence>
<evidence type="ECO:0000256" key="2">
    <source>
        <dbReference type="ARBA" id="ARBA00022722"/>
    </source>
</evidence>